<dbReference type="EMBL" id="CPZJ01000010">
    <property type="protein sequence ID" value="CNF98384.1"/>
    <property type="molecule type" value="Genomic_DNA"/>
</dbReference>
<feature type="chain" id="PRO_5006693274" evidence="1">
    <location>
        <begin position="32"/>
        <end position="86"/>
    </location>
</feature>
<gene>
    <name evidence="2" type="ORF">ERS008530_02637</name>
</gene>
<dbReference type="Proteomes" id="UP000038750">
    <property type="component" value="Unassembled WGS sequence"/>
</dbReference>
<reference evidence="2 3" key="1">
    <citation type="submission" date="2015-03" db="EMBL/GenBank/DDBJ databases">
        <authorList>
            <person name="Murphy D."/>
        </authorList>
    </citation>
    <scope>NUCLEOTIDE SEQUENCE [LARGE SCALE GENOMIC DNA]</scope>
    <source>
        <strain evidence="2 3">BR165/97</strain>
    </source>
</reference>
<name>A0A0T9MD54_YERIN</name>
<protein>
    <submittedName>
        <fullName evidence="2">Carbohydrate-selective porin</fullName>
    </submittedName>
</protein>
<feature type="signal peptide" evidence="1">
    <location>
        <begin position="1"/>
        <end position="31"/>
    </location>
</feature>
<evidence type="ECO:0000313" key="2">
    <source>
        <dbReference type="EMBL" id="CNF98384.1"/>
    </source>
</evidence>
<sequence>MKPTLYLTRQMNSAAFYLLASTILFSSSALSEDLTGSGEYAEQSTPEWQGTALGFEPQQTGLLGDMLGIRPILSEHGFNYSLAYLS</sequence>
<organism evidence="2 3">
    <name type="scientific">Yersinia intermedia</name>
    <dbReference type="NCBI Taxonomy" id="631"/>
    <lineage>
        <taxon>Bacteria</taxon>
        <taxon>Pseudomonadati</taxon>
        <taxon>Pseudomonadota</taxon>
        <taxon>Gammaproteobacteria</taxon>
        <taxon>Enterobacterales</taxon>
        <taxon>Yersiniaceae</taxon>
        <taxon>Yersinia</taxon>
    </lineage>
</organism>
<proteinExistence type="predicted"/>
<keyword evidence="1" id="KW-0732">Signal</keyword>
<evidence type="ECO:0000313" key="3">
    <source>
        <dbReference type="Proteomes" id="UP000038750"/>
    </source>
</evidence>
<dbReference type="AlphaFoldDB" id="A0A0T9MD54"/>
<evidence type="ECO:0000256" key="1">
    <source>
        <dbReference type="SAM" id="SignalP"/>
    </source>
</evidence>
<accession>A0A0T9MD54</accession>